<dbReference type="GO" id="GO:0016925">
    <property type="term" value="P:protein sumoylation"/>
    <property type="evidence" value="ECO:0007669"/>
    <property type="project" value="EnsemblFungi"/>
</dbReference>
<dbReference type="Proteomes" id="UP000001640">
    <property type="component" value="Chromosome 1"/>
</dbReference>
<dbReference type="AlphaFoldDB" id="G0V9C6"/>
<name>G0V9C6_NAUCA</name>
<dbReference type="PANTHER" id="PTHR10953">
    <property type="entry name" value="UBIQUITIN-ACTIVATING ENZYME E1"/>
    <property type="match status" value="1"/>
</dbReference>
<dbReference type="Pfam" id="PF00899">
    <property type="entry name" value="ThiF"/>
    <property type="match status" value="1"/>
</dbReference>
<proteinExistence type="predicted"/>
<evidence type="ECO:0000313" key="2">
    <source>
        <dbReference type="EMBL" id="CCC68077.1"/>
    </source>
</evidence>
<dbReference type="SUPFAM" id="SSF69572">
    <property type="entry name" value="Activating enzymes of the ubiquitin-like proteins"/>
    <property type="match status" value="1"/>
</dbReference>
<dbReference type="GeneID" id="96901552"/>
<dbReference type="EMBL" id="HE576752">
    <property type="protein sequence ID" value="CCC68077.1"/>
    <property type="molecule type" value="Genomic_DNA"/>
</dbReference>
<keyword evidence="3" id="KW-1185">Reference proteome</keyword>
<dbReference type="GO" id="GO:0031510">
    <property type="term" value="C:SUMO activating enzyme complex"/>
    <property type="evidence" value="ECO:0007669"/>
    <property type="project" value="EnsemblFungi"/>
</dbReference>
<dbReference type="RefSeq" id="XP_003674455.1">
    <property type="nucleotide sequence ID" value="XM_003674407.1"/>
</dbReference>
<dbReference type="InParanoid" id="G0V9C6"/>
<dbReference type="CDD" id="cd01492">
    <property type="entry name" value="Aos1_SUMO"/>
    <property type="match status" value="1"/>
</dbReference>
<evidence type="ECO:0000259" key="1">
    <source>
        <dbReference type="Pfam" id="PF00899"/>
    </source>
</evidence>
<dbReference type="KEGG" id="ncs:NCAS_0A15190"/>
<dbReference type="GO" id="GO:0019948">
    <property type="term" value="F:SUMO activating enzyme activity"/>
    <property type="evidence" value="ECO:0007669"/>
    <property type="project" value="EnsemblFungi"/>
</dbReference>
<dbReference type="InterPro" id="IPR045886">
    <property type="entry name" value="ThiF/MoeB/HesA"/>
</dbReference>
<dbReference type="InterPro" id="IPR035985">
    <property type="entry name" value="Ubiquitin-activating_enz"/>
</dbReference>
<dbReference type="PANTHER" id="PTHR10953:SF162">
    <property type="entry name" value="SUMO-ACTIVATING ENZYME SUBUNIT 1"/>
    <property type="match status" value="1"/>
</dbReference>
<dbReference type="GO" id="GO:0005829">
    <property type="term" value="C:cytosol"/>
    <property type="evidence" value="ECO:0007669"/>
    <property type="project" value="EnsemblFungi"/>
</dbReference>
<dbReference type="OMA" id="EFFGQFD"/>
<dbReference type="InterPro" id="IPR000594">
    <property type="entry name" value="ThiF_NAD_FAD-bd"/>
</dbReference>
<accession>G0V9C6</accession>
<dbReference type="HOGENOM" id="CLU_002556_4_1_1"/>
<reference evidence="2 3" key="1">
    <citation type="journal article" date="2011" name="Proc. Natl. Acad. Sci. U.S.A.">
        <title>Evolutionary erosion of yeast sex chromosomes by mating-type switching accidents.</title>
        <authorList>
            <person name="Gordon J.L."/>
            <person name="Armisen D."/>
            <person name="Proux-Wera E."/>
            <person name="Oheigeartaigh S.S."/>
            <person name="Byrne K.P."/>
            <person name="Wolfe K.H."/>
        </authorList>
    </citation>
    <scope>NUCLEOTIDE SEQUENCE [LARGE SCALE GENOMIC DNA]</scope>
    <source>
        <strain evidence="3">ATCC 76901 / BCRC 22586 / CBS 4309 / NBRC 1992 / NRRL Y-12630</strain>
    </source>
</reference>
<protein>
    <recommendedName>
        <fullName evidence="1">THIF-type NAD/FAD binding fold domain-containing protein</fullName>
    </recommendedName>
</protein>
<dbReference type="STRING" id="1064592.G0V9C6"/>
<dbReference type="OrthoDB" id="1708823at2759"/>
<gene>
    <name evidence="2" type="primary">NCAS0A15190</name>
    <name evidence="2" type="ordered locus">NCAS_0A15190</name>
</gene>
<dbReference type="eggNOG" id="KOG2014">
    <property type="taxonomic scope" value="Eukaryota"/>
</dbReference>
<reference key="2">
    <citation type="submission" date="2011-08" db="EMBL/GenBank/DDBJ databases">
        <title>Genome sequence of Naumovozyma castellii.</title>
        <authorList>
            <person name="Gordon J.L."/>
            <person name="Armisen D."/>
            <person name="Proux-Wera E."/>
            <person name="OhEigeartaigh S.S."/>
            <person name="Byrne K.P."/>
            <person name="Wolfe K.H."/>
        </authorList>
    </citation>
    <scope>NUCLEOTIDE SEQUENCE</scope>
    <source>
        <strain>Type strain:CBS 4309</strain>
    </source>
</reference>
<sequence length="348" mass="39342">MSANHATNGTVKLSEEEIALYDRQIRLWGLEAQTNMRSAKVLLINLGSIGTEITKNIVLSGIGHLNILDNHIVTEEDLGCQFLLGKEDVGKNRLDATKTRIQEFNPRVNLSFDKANIEDMDASYFKKFDLVIGTELNTREAITLNTMTRQLNIPLYLAGSNGLFAYIFVDLIQFDAEDEKLRSIKATEPGKISQNREIISIDERISEDDDKIVYERIKTRNLYKPFQNMLDDATLNGKLTHRQLKRVSNALPLTLASFLSSFDDSSKETFETQTRNMCLKLGLPIETISTQYTEQFIRQRNVEFAPVAAVIGGALAQDVINILGKKQSPLNNFIIFDGITLEMRIFEL</sequence>
<organism evidence="2 3">
    <name type="scientific">Naumovozyma castellii</name>
    <name type="common">Yeast</name>
    <name type="synonym">Saccharomyces castellii</name>
    <dbReference type="NCBI Taxonomy" id="27288"/>
    <lineage>
        <taxon>Eukaryota</taxon>
        <taxon>Fungi</taxon>
        <taxon>Dikarya</taxon>
        <taxon>Ascomycota</taxon>
        <taxon>Saccharomycotina</taxon>
        <taxon>Saccharomycetes</taxon>
        <taxon>Saccharomycetales</taxon>
        <taxon>Saccharomycetaceae</taxon>
        <taxon>Naumovozyma</taxon>
    </lineage>
</organism>
<evidence type="ECO:0000313" key="3">
    <source>
        <dbReference type="Proteomes" id="UP000001640"/>
    </source>
</evidence>
<feature type="domain" description="THIF-type NAD/FAD binding fold" evidence="1">
    <location>
        <begin position="21"/>
        <end position="347"/>
    </location>
</feature>
<dbReference type="Gene3D" id="3.40.50.720">
    <property type="entry name" value="NAD(P)-binding Rossmann-like Domain"/>
    <property type="match status" value="1"/>
</dbReference>
<dbReference type="FunCoup" id="G0V9C6">
    <property type="interactions" value="1282"/>
</dbReference>